<dbReference type="Pfam" id="PF00501">
    <property type="entry name" value="AMP-binding"/>
    <property type="match status" value="1"/>
</dbReference>
<dbReference type="PROSITE" id="PS00455">
    <property type="entry name" value="AMP_BINDING"/>
    <property type="match status" value="1"/>
</dbReference>
<dbReference type="CDD" id="cd05930">
    <property type="entry name" value="A_NRPS"/>
    <property type="match status" value="1"/>
</dbReference>
<evidence type="ECO:0000313" key="7">
    <source>
        <dbReference type="Proteomes" id="UP001236415"/>
    </source>
</evidence>
<dbReference type="InterPro" id="IPR025110">
    <property type="entry name" value="AMP-bd_C"/>
</dbReference>
<dbReference type="InterPro" id="IPR020459">
    <property type="entry name" value="AMP-binding"/>
</dbReference>
<dbReference type="NCBIfam" id="TIGR01733">
    <property type="entry name" value="AA-adenyl-dom"/>
    <property type="match status" value="1"/>
</dbReference>
<evidence type="ECO:0000256" key="2">
    <source>
        <dbReference type="ARBA" id="ARBA00022450"/>
    </source>
</evidence>
<dbReference type="Proteomes" id="UP001236415">
    <property type="component" value="Chromosome"/>
</dbReference>
<evidence type="ECO:0000256" key="1">
    <source>
        <dbReference type="ARBA" id="ARBA00006432"/>
    </source>
</evidence>
<dbReference type="Gene3D" id="3.40.50.980">
    <property type="match status" value="2"/>
</dbReference>
<dbReference type="PRINTS" id="PR00154">
    <property type="entry name" value="AMPBINDING"/>
</dbReference>
<keyword evidence="7" id="KW-1185">Reference proteome</keyword>
<protein>
    <submittedName>
        <fullName evidence="6">Amino acid adenylation domain-containing protein</fullName>
    </submittedName>
</protein>
<dbReference type="InterPro" id="IPR010080">
    <property type="entry name" value="Thioester_reductase-like_dom"/>
</dbReference>
<dbReference type="Pfam" id="PF07993">
    <property type="entry name" value="NAD_binding_4"/>
    <property type="match status" value="1"/>
</dbReference>
<dbReference type="Pfam" id="PF00550">
    <property type="entry name" value="PP-binding"/>
    <property type="match status" value="1"/>
</dbReference>
<dbReference type="SUPFAM" id="SSF47336">
    <property type="entry name" value="ACP-like"/>
    <property type="match status" value="1"/>
</dbReference>
<keyword evidence="2" id="KW-0596">Phosphopantetheine</keyword>
<dbReference type="InterPro" id="IPR013120">
    <property type="entry name" value="FAR_NAD-bd"/>
</dbReference>
<evidence type="ECO:0000313" key="6">
    <source>
        <dbReference type="EMBL" id="WIV17534.1"/>
    </source>
</evidence>
<feature type="domain" description="Carrier" evidence="5">
    <location>
        <begin position="757"/>
        <end position="831"/>
    </location>
</feature>
<dbReference type="InterPro" id="IPR036291">
    <property type="entry name" value="NAD(P)-bd_dom_sf"/>
</dbReference>
<dbReference type="PROSITE" id="PS50075">
    <property type="entry name" value="CARRIER"/>
    <property type="match status" value="1"/>
</dbReference>
<evidence type="ECO:0000256" key="4">
    <source>
        <dbReference type="ARBA" id="ARBA00023194"/>
    </source>
</evidence>
<organism evidence="6 7">
    <name type="scientific">Paenibacillus polygoni</name>
    <dbReference type="NCBI Taxonomy" id="3050112"/>
    <lineage>
        <taxon>Bacteria</taxon>
        <taxon>Bacillati</taxon>
        <taxon>Bacillota</taxon>
        <taxon>Bacilli</taxon>
        <taxon>Bacillales</taxon>
        <taxon>Paenibacillaceae</taxon>
        <taxon>Paenibacillus</taxon>
    </lineage>
</organism>
<dbReference type="PANTHER" id="PTHR44845:SF7">
    <property type="entry name" value="PLIPASTATIN SYNTHASE SUBUNIT D"/>
    <property type="match status" value="1"/>
</dbReference>
<dbReference type="InterPro" id="IPR000873">
    <property type="entry name" value="AMP-dep_synth/lig_dom"/>
</dbReference>
<dbReference type="InterPro" id="IPR045851">
    <property type="entry name" value="AMP-bd_C_sf"/>
</dbReference>
<proteinExistence type="inferred from homology"/>
<dbReference type="SUPFAM" id="SSF56801">
    <property type="entry name" value="Acetyl-CoA synthetase-like"/>
    <property type="match status" value="1"/>
</dbReference>
<dbReference type="InterPro" id="IPR010071">
    <property type="entry name" value="AA_adenyl_dom"/>
</dbReference>
<dbReference type="InterPro" id="IPR009081">
    <property type="entry name" value="PP-bd_ACP"/>
</dbReference>
<dbReference type="NCBIfam" id="TIGR01746">
    <property type="entry name" value="Thioester-redct"/>
    <property type="match status" value="1"/>
</dbReference>
<accession>A0ABY8WYW9</accession>
<name>A0ABY8WYW9_9BACL</name>
<dbReference type="RefSeq" id="WP_285742051.1">
    <property type="nucleotide sequence ID" value="NZ_CP127162.1"/>
</dbReference>
<dbReference type="Pfam" id="PF13193">
    <property type="entry name" value="AMP-binding_C"/>
    <property type="match status" value="1"/>
</dbReference>
<dbReference type="PANTHER" id="PTHR44845">
    <property type="entry name" value="CARRIER DOMAIN-CONTAINING PROTEIN"/>
    <property type="match status" value="1"/>
</dbReference>
<dbReference type="Gene3D" id="1.10.1200.10">
    <property type="entry name" value="ACP-like"/>
    <property type="match status" value="1"/>
</dbReference>
<dbReference type="PIRSF" id="PIRSF001617">
    <property type="entry name" value="Alpha-AR"/>
    <property type="match status" value="1"/>
</dbReference>
<dbReference type="Gene3D" id="3.30.559.30">
    <property type="entry name" value="Nonribosomal peptide synthetase, condensation domain"/>
    <property type="match status" value="1"/>
</dbReference>
<dbReference type="EMBL" id="CP127162">
    <property type="protein sequence ID" value="WIV17534.1"/>
    <property type="molecule type" value="Genomic_DNA"/>
</dbReference>
<dbReference type="Gene3D" id="2.30.38.10">
    <property type="entry name" value="Luciferase, Domain 3"/>
    <property type="match status" value="1"/>
</dbReference>
<sequence length="1241" mass="139420">MNTTLLTRHGKEYWMNELQLPLPGFYMYTDYPAKMSGRTMKEMDISLTGKLSRFEQLHSLYDMNTWMLSSYIVFLYKMSGDKDLLVGVSDHKGGILPLRIMLSGSENFQTVYDQVDMKLKAIEETDHTLAEIGEFLGQTIAFHTLYGDQLHHPNSDLHWFVGQGVLDSWKLHITYAQELYEESTIRKFSDNYVYLCNELIEHMNMPIDQISIVTPADLAAYEQLNNKKKDLPSELTITAMFAATVEKYPERTAISYGDQEITYQELNHLSTCVAQMLLSNGLQKGEFVSIFMERSLTTIVSLFGIIKAGGAYVPLDPSHPDERNAYIIEDTKSRLILAQPDFTAKLNSLLSDFEVKPLIIYPQVSMESSEVDTNVTPAIDLNGDDLAYVIYTSGSTGKPKGALISHKGVVNLAFGTMDHLQLTEQDIILQYSTFSFDASVYDLFSSLVSGSRLHLLADEERFSIDAFTEAVKQTGATRFAILPTVFFNQLAAHLPENEIHSYRNIKSIAVAGEALPGEMVRMLQKKLSVPVINLYGPTEITSVATAHVIDYELPEHISTVSIGKPLANYELYVVDANNKLCPTCVTGELLISSMGLAKGYLHLPEKTKEVFIADPITEGSGKTLYRTGDLVRLLPNGEVEYRGRKDFQVKIRGFRVEIGEIEDNLAKHELVKDIVVLARQDQDGTKILVGFYTSNHGQAIAQSDLVQFLSKKVPNYMIPKYFNHLEQMPLSPTGKLDRKKLALYEINIDHDDTEYEAPENELQIQVSEAWQKALGLTRIGVHDDFFEIGGYSLKILEILVILKPHFPQLKINDFFVYPTIAKLSERIEEMGREEMLQDAADLANLPIQDLVEYPLIFGSDQAREENLSKQNNILLTGATGYLGSHLLYELLHKSEAVIYCLVRPSREQSSLERLTDVMEGYFGSSIAEVMNNRVVIIEGDLSQENLGFSEADRMLVDKLVDSIVHCGADVKHFGDSEHFASVNIDSTRRLLKLAKKKPDTRFHFISTLGIPEDLAFNGQWDGVVQGSGYETSYIENVYTNSKLEAEKLVVKYGEEEGVAASIYRVGNLSCNSTTGVFQKNIDQNAFYRMLKAMLLLEKAPNVRWEVDLTPINYAGEAIIALALQKETVGKVFHICNPVAVSYEQMVEYFTNYGYEIKLLGLPEFESWLLNPAEPKDQTGLELAMAQLEGDGAKNSAFRYACPQTLEHLIETGVVCAEPDESFIHQLIKHAVDIGYFPKVSS</sequence>
<evidence type="ECO:0000256" key="3">
    <source>
        <dbReference type="ARBA" id="ARBA00022553"/>
    </source>
</evidence>
<dbReference type="SUPFAM" id="SSF51735">
    <property type="entry name" value="NAD(P)-binding Rossmann-fold domains"/>
    <property type="match status" value="1"/>
</dbReference>
<gene>
    <name evidence="6" type="ORF">QPK24_13980</name>
</gene>
<keyword evidence="3" id="KW-0597">Phosphoprotein</keyword>
<dbReference type="InterPro" id="IPR036736">
    <property type="entry name" value="ACP-like_sf"/>
</dbReference>
<keyword evidence="4" id="KW-0045">Antibiotic biosynthesis</keyword>
<dbReference type="SUPFAM" id="SSF52777">
    <property type="entry name" value="CoA-dependent acyltransferases"/>
    <property type="match status" value="1"/>
</dbReference>
<dbReference type="CDD" id="cd05235">
    <property type="entry name" value="SDR_e1"/>
    <property type="match status" value="1"/>
</dbReference>
<comment type="similarity">
    <text evidence="1">Belongs to the ATP-dependent AMP-binding enzyme family.</text>
</comment>
<reference evidence="6 7" key="1">
    <citation type="submission" date="2023-06" db="EMBL/GenBank/DDBJ databases">
        <title>Paenibacillus polygonum sp. nov., an endophytic bacterium, isolated from Polygonum lapathifolium L. in Nanji Wetland National Nature Reserve, South of Poyang Lake, Jiangxi Province, China.</title>
        <authorList>
            <person name="Yu Z."/>
        </authorList>
    </citation>
    <scope>NUCLEOTIDE SEQUENCE [LARGE SCALE GENOMIC DNA]</scope>
    <source>
        <strain evidence="6 7">C31</strain>
    </source>
</reference>
<dbReference type="InterPro" id="IPR020845">
    <property type="entry name" value="AMP-binding_CS"/>
</dbReference>
<dbReference type="Gene3D" id="3.40.50.720">
    <property type="entry name" value="NAD(P)-binding Rossmann-like Domain"/>
    <property type="match status" value="1"/>
</dbReference>
<evidence type="ECO:0000259" key="5">
    <source>
        <dbReference type="PROSITE" id="PS50075"/>
    </source>
</evidence>
<dbReference type="Gene3D" id="3.30.300.30">
    <property type="match status" value="1"/>
</dbReference>